<accession>A0ABN7B7B6</accession>
<protein>
    <submittedName>
        <fullName evidence="1">Uncharacterized protein</fullName>
    </submittedName>
</protein>
<evidence type="ECO:0000313" key="1">
    <source>
        <dbReference type="EMBL" id="BES98677.1"/>
    </source>
</evidence>
<dbReference type="Proteomes" id="UP001307889">
    <property type="component" value="Chromosome 9"/>
</dbReference>
<keyword evidence="2" id="KW-1185">Reference proteome</keyword>
<name>A0ABN7B7B6_9HEMI</name>
<sequence>MLMDASLSEYIAFSKESTRLEAESDVKFETDRKDFSKAITVMEAGISNSKQTMNGRSKKSNVTSQMLKRCPVFSKGNYNYDNTGAVDSEEV</sequence>
<organism evidence="1 2">
    <name type="scientific">Nesidiocoris tenuis</name>
    <dbReference type="NCBI Taxonomy" id="355587"/>
    <lineage>
        <taxon>Eukaryota</taxon>
        <taxon>Metazoa</taxon>
        <taxon>Ecdysozoa</taxon>
        <taxon>Arthropoda</taxon>
        <taxon>Hexapoda</taxon>
        <taxon>Insecta</taxon>
        <taxon>Pterygota</taxon>
        <taxon>Neoptera</taxon>
        <taxon>Paraneoptera</taxon>
        <taxon>Hemiptera</taxon>
        <taxon>Heteroptera</taxon>
        <taxon>Panheteroptera</taxon>
        <taxon>Cimicomorpha</taxon>
        <taxon>Miridae</taxon>
        <taxon>Dicyphina</taxon>
        <taxon>Nesidiocoris</taxon>
    </lineage>
</organism>
<dbReference type="EMBL" id="AP028917">
    <property type="protein sequence ID" value="BES98677.1"/>
    <property type="molecule type" value="Genomic_DNA"/>
</dbReference>
<gene>
    <name evidence="1" type="ORF">NTJ_11493</name>
</gene>
<reference evidence="1 2" key="1">
    <citation type="submission" date="2023-09" db="EMBL/GenBank/DDBJ databases">
        <title>Nesidiocoris tenuis whole genome shotgun sequence.</title>
        <authorList>
            <person name="Shibata T."/>
            <person name="Shimoda M."/>
            <person name="Kobayashi T."/>
            <person name="Uehara T."/>
        </authorList>
    </citation>
    <scope>NUCLEOTIDE SEQUENCE [LARGE SCALE GENOMIC DNA]</scope>
    <source>
        <strain evidence="1 2">Japan</strain>
    </source>
</reference>
<proteinExistence type="predicted"/>
<evidence type="ECO:0000313" key="2">
    <source>
        <dbReference type="Proteomes" id="UP001307889"/>
    </source>
</evidence>